<proteinExistence type="predicted"/>
<gene>
    <name evidence="1" type="primary">WBGene00273594</name>
</gene>
<organism evidence="1 2">
    <name type="scientific">Pristionchus pacificus</name>
    <name type="common">Parasitic nematode worm</name>
    <dbReference type="NCBI Taxonomy" id="54126"/>
    <lineage>
        <taxon>Eukaryota</taxon>
        <taxon>Metazoa</taxon>
        <taxon>Ecdysozoa</taxon>
        <taxon>Nematoda</taxon>
        <taxon>Chromadorea</taxon>
        <taxon>Rhabditida</taxon>
        <taxon>Rhabditina</taxon>
        <taxon>Diplogasteromorpha</taxon>
        <taxon>Diplogasteroidea</taxon>
        <taxon>Neodiplogasteridae</taxon>
        <taxon>Pristionchus</taxon>
    </lineage>
</organism>
<accession>A0A8R1URF9</accession>
<reference evidence="1" key="2">
    <citation type="submission" date="2022-06" db="UniProtKB">
        <authorList>
            <consortium name="EnsemblMetazoa"/>
        </authorList>
    </citation>
    <scope>IDENTIFICATION</scope>
    <source>
        <strain evidence="1">PS312</strain>
    </source>
</reference>
<evidence type="ECO:0000313" key="1">
    <source>
        <dbReference type="EnsemblMetazoa" id="PPA35225.1"/>
    </source>
</evidence>
<name>A0A2A6B9Q6_PRIPA</name>
<protein>
    <submittedName>
        <fullName evidence="1">Uncharacterized protein</fullName>
    </submittedName>
</protein>
<dbReference type="Proteomes" id="UP000005239">
    <property type="component" value="Unassembled WGS sequence"/>
</dbReference>
<accession>A0A2A6B9Q6</accession>
<evidence type="ECO:0000313" key="2">
    <source>
        <dbReference type="Proteomes" id="UP000005239"/>
    </source>
</evidence>
<dbReference type="AlphaFoldDB" id="A0A2A6B9Q6"/>
<dbReference type="EnsemblMetazoa" id="PPA35225.1">
    <property type="protein sequence ID" value="PPA35225.1"/>
    <property type="gene ID" value="WBGene00273594"/>
</dbReference>
<sequence>MLTALVFTLIIIMAFASDIECPSGSDGEYIKCDNAIFCYENPSLSMFSIIGCDERRLCRKAGFDGTWNCFLPGQNNPTPDRDTDAPHTIADQSTNTTTVNATHAKSTGGAHCWQQRRGK</sequence>
<reference evidence="2" key="1">
    <citation type="journal article" date="2008" name="Nat. Genet.">
        <title>The Pristionchus pacificus genome provides a unique perspective on nematode lifestyle and parasitism.</title>
        <authorList>
            <person name="Dieterich C."/>
            <person name="Clifton S.W."/>
            <person name="Schuster L.N."/>
            <person name="Chinwalla A."/>
            <person name="Delehaunty K."/>
            <person name="Dinkelacker I."/>
            <person name="Fulton L."/>
            <person name="Fulton R."/>
            <person name="Godfrey J."/>
            <person name="Minx P."/>
            <person name="Mitreva M."/>
            <person name="Roeseler W."/>
            <person name="Tian H."/>
            <person name="Witte H."/>
            <person name="Yang S.P."/>
            <person name="Wilson R.K."/>
            <person name="Sommer R.J."/>
        </authorList>
    </citation>
    <scope>NUCLEOTIDE SEQUENCE [LARGE SCALE GENOMIC DNA]</scope>
    <source>
        <strain evidence="2">PS312</strain>
    </source>
</reference>
<keyword evidence="2" id="KW-1185">Reference proteome</keyword>